<dbReference type="Gene3D" id="2.60.40.10">
    <property type="entry name" value="Immunoglobulins"/>
    <property type="match status" value="1"/>
</dbReference>
<feature type="compositionally biased region" description="Polar residues" evidence="7">
    <location>
        <begin position="1800"/>
        <end position="1813"/>
    </location>
</feature>
<evidence type="ECO:0000259" key="8">
    <source>
        <dbReference type="PROSITE" id="PS50002"/>
    </source>
</evidence>
<dbReference type="InterPro" id="IPR036028">
    <property type="entry name" value="SH3-like_dom_sf"/>
</dbReference>
<evidence type="ECO:0000256" key="4">
    <source>
        <dbReference type="ARBA" id="ARBA00022490"/>
    </source>
</evidence>
<evidence type="ECO:0000256" key="2">
    <source>
        <dbReference type="ARBA" id="ARBA00008829"/>
    </source>
</evidence>
<dbReference type="CDD" id="cd01314">
    <property type="entry name" value="D-HYD"/>
    <property type="match status" value="1"/>
</dbReference>
<reference evidence="10 11" key="1">
    <citation type="submission" date="2019-01" db="EMBL/GenBank/DDBJ databases">
        <title>Draft Genome and Complete Hox-Cluster Characterization of the Sterlet Sturgeon (Acipenser ruthenus).</title>
        <authorList>
            <person name="Wei Q."/>
        </authorList>
    </citation>
    <scope>NUCLEOTIDE SEQUENCE [LARGE SCALE GENOMIC DNA]</scope>
    <source>
        <strain evidence="10">WHYD16114868_AA</strain>
        <tissue evidence="10">Blood</tissue>
    </source>
</reference>
<dbReference type="Pfam" id="PF25523">
    <property type="entry name" value="Ig_RIMBP2"/>
    <property type="match status" value="1"/>
</dbReference>
<feature type="compositionally biased region" description="Polar residues" evidence="7">
    <location>
        <begin position="1045"/>
        <end position="1058"/>
    </location>
</feature>
<dbReference type="PANTHER" id="PTHR11647">
    <property type="entry name" value="HYDRANTOINASE/DIHYDROPYRIMIDINASE FAMILY MEMBER"/>
    <property type="match status" value="1"/>
</dbReference>
<feature type="coiled-coil region" evidence="6">
    <location>
        <begin position="754"/>
        <end position="795"/>
    </location>
</feature>
<feature type="compositionally biased region" description="Polar residues" evidence="7">
    <location>
        <begin position="1013"/>
        <end position="1034"/>
    </location>
</feature>
<dbReference type="Pfam" id="PF15030">
    <property type="entry name" value="DUF4527"/>
    <property type="match status" value="1"/>
</dbReference>
<dbReference type="PROSITE" id="PS50853">
    <property type="entry name" value="FN3"/>
    <property type="match status" value="1"/>
</dbReference>
<feature type="domain" description="Fibronectin type-III" evidence="9">
    <location>
        <begin position="1143"/>
        <end position="1242"/>
    </location>
</feature>
<evidence type="ECO:0000256" key="5">
    <source>
        <dbReference type="PROSITE-ProRule" id="PRU00192"/>
    </source>
</evidence>
<protein>
    <submittedName>
        <fullName evidence="10">Dihydropyrimidinase-related protein 1</fullName>
    </submittedName>
</protein>
<dbReference type="EMBL" id="SCEB01214989">
    <property type="protein sequence ID" value="RXM31901.1"/>
    <property type="molecule type" value="Genomic_DNA"/>
</dbReference>
<dbReference type="GO" id="GO:0016812">
    <property type="term" value="F:hydrolase activity, acting on carbon-nitrogen (but not peptide) bonds, in cyclic amides"/>
    <property type="evidence" value="ECO:0007669"/>
    <property type="project" value="TreeGrafter"/>
</dbReference>
<gene>
    <name evidence="10" type="ORF">EOD39_6565</name>
</gene>
<proteinExistence type="inferred from homology"/>
<dbReference type="Gene3D" id="2.30.30.40">
    <property type="entry name" value="SH3 Domains"/>
    <property type="match status" value="2"/>
</dbReference>
<feature type="compositionally biased region" description="Polar residues" evidence="7">
    <location>
        <begin position="74"/>
        <end position="86"/>
    </location>
</feature>
<keyword evidence="6" id="KW-0175">Coiled coil</keyword>
<feature type="region of interest" description="Disordered" evidence="7">
    <location>
        <begin position="1776"/>
        <end position="1838"/>
    </location>
</feature>
<keyword evidence="11" id="KW-1185">Reference proteome</keyword>
<dbReference type="SUPFAM" id="SSF49265">
    <property type="entry name" value="Fibronectin type III"/>
    <property type="match status" value="1"/>
</dbReference>
<dbReference type="InterPro" id="IPR057884">
    <property type="entry name" value="FN3_RIM-BP1/2/3"/>
</dbReference>
<dbReference type="Proteomes" id="UP000289886">
    <property type="component" value="Unassembled WGS sequence"/>
</dbReference>
<dbReference type="FunFam" id="3.20.20.140:FF:000174">
    <property type="entry name" value="Dihydropyrimidinase-related protein 2"/>
    <property type="match status" value="1"/>
</dbReference>
<comment type="caution">
    <text evidence="10">The sequence shown here is derived from an EMBL/GenBank/DDBJ whole genome shotgun (WGS) entry which is preliminary data.</text>
</comment>
<feature type="coiled-coil region" evidence="6">
    <location>
        <begin position="26"/>
        <end position="70"/>
    </location>
</feature>
<evidence type="ECO:0000256" key="3">
    <source>
        <dbReference type="ARBA" id="ARBA00022443"/>
    </source>
</evidence>
<dbReference type="SMR" id="A0A444U9S4"/>
<keyword evidence="3 5" id="KW-0728">SH3 domain</keyword>
<evidence type="ECO:0000256" key="1">
    <source>
        <dbReference type="ARBA" id="ARBA00004496"/>
    </source>
</evidence>
<feature type="coiled-coil region" evidence="6">
    <location>
        <begin position="99"/>
        <end position="182"/>
    </location>
</feature>
<dbReference type="InterPro" id="IPR006680">
    <property type="entry name" value="Amidohydro-rel"/>
</dbReference>
<evidence type="ECO:0000313" key="11">
    <source>
        <dbReference type="Proteomes" id="UP000289886"/>
    </source>
</evidence>
<dbReference type="PANTHER" id="PTHR11647:SF54">
    <property type="entry name" value="DIHYDROPYRIMIDINASE-RELATED PROTEIN 1"/>
    <property type="match status" value="1"/>
</dbReference>
<feature type="compositionally biased region" description="Low complexity" evidence="7">
    <location>
        <begin position="1781"/>
        <end position="1791"/>
    </location>
</feature>
<name>A0A444U9S4_ACIRT</name>
<sequence>MHEENIQHQQYLLRLEDEKKQSSFLISKLQENMEEKAKVIVALQESSAEITRVQADNAQHQLNISKLVEEKKQSSPVMSGLQGNPDKSSEVIVGQPKELKESSEEILCLQNESVQHQQNLSLLEGDKKQYSDSISELQEKVEGGTKVIVDLQKELKESSGVIIHLQEEISHYQQTISKMVEEKKQCSYSISEMEESTKVIAELKEACGESVCVQEQSLQNQQKLSKVEDERKQWGLRNAELQEQIKEGSDVIVHLNKSLEEPLGEIIHLQEENNQQQQIISKLVVENKQHFQTISELQKNMDESSEVIVNLKKWLQESSVEITRLQVENVQYQQNISNLMEDKKQCALTISGLQEKMGESSEVIANLQKELNENHKEQKHLLAENAQQLKKLSMLEDEKKQCCYTILGLQKKMEDSYQIVDLKKELKERSGAVMCLQNENAQHLQNISKLVVENKQCINTISALQKKVEESSSLIAELEKALKKSSGEIVCLKEENSEVSLKMNTLIEEKENCVQKLSEQREEMEKSFKVLSELQGEKEHCLQKISELVEANKMIEHEVLKLKEEKEIYSQKLLDLQVENERGKQTEQPGVTEEDIDLKKQLERTETKLRESRGELEKTKAEAQKWYKDLGFAESKREDAVKKLSQAVNEVKRMREASKDSEIMKNENVKQRDKISKLTNRIQELEDLQIDALAHEQHILTLQSQLKDQAALEKSLHDLQDKLVQLKTQLSVQSSVGNDLRAENCALKDKLSHMEEWSSAVKGLKSRYDAMKNQFDELERKKTEAELDVAPLKAKLACIVQKCHDRNSLIIQMVRVLRRHGVIDLSLIEEAEDLVNDTALFEYSKAFSAAHGSQDFYEDVWVNEKMNEKEGFLQSSLSSGRGSLPDLDGSLNYRSCVAKADFTPSPDMPRTVLPTLPLSAGEAVQVTGMPDSHGLYHAEVKGEVGLVPACFLEEGGGLHEVYMPRSKCASPSPRLTSPERIIHLHQQLHQSHRSNYQVASSATSESNSETDRSTLSTPCLVQDGTSLPTGTQVKNELEQPGCAIRSQTRGDVQSPNSDDQVKGQINEPSGRYNNQARRDAGFELDDTWLSRENADCSHSAAARSNLSDFSLLNNTQGKDVKGARSSKVLMKGAIGVKQAPPSPVGSVQIIKTVGQSSLMIGWERPSVDELGCSNGTFIHGYRIYVDGEFHKSVMSSACTKAVLENLDLSVPFQIGVQTLGANGLVAEKVHCHFHSISMSPEGAVSSPEPSNSLGHQCCGRSQQNISQPLQCTSFSQYAGVKPTMFVAIYSYSPLKDSPNIHPSREVAFMEGDTVWVFGKPRRDGFCDAEANGRRGLAPMAFLEEVNFGLPRKFKEKTSDRLLIKGGRIINDDQSFYADIYLEDGLIKQIGENLIVPGGVKTIDANGQMVLPGGIDVNTYLQKPYHGTTTVDDFYQGTMAALAGGTTMISITSFQVYMAYKDVFQMTDSQLYEAFTFLKGLGAVVQVHAENGDLIAQLESEAVFRAIMIGNRINCPVYITKVMSKSAADTIAQARKKGAVAFGEPLTASLGTDGTHYWSKNWSKAAAFVTSPPLSPDPTTPDHLNTLLACGDLQVTGSAHCAYSTSQKAIGKDNFTLIPEGTNGIEERMSIVWDKAVAVGKMDENQFVAVTSTNAAKIFNLYPRKGRIAVGSDADIVIWDPDKIKTMSAKMQNSALEYNIFEGMECHGAPLVVVSQGKIVFEDGKLHVLQGMGRFIPRKPFPEYVYQRIKTRNKRMEMLGVSRGMYDGPVYDVPATPKYITPSPSAKSSPAKNQPPPIRNLHQSNFSLSGTQVDDNIPRRSGHRIVNPPGGRSNITSLG</sequence>
<dbReference type="PROSITE" id="PS50002">
    <property type="entry name" value="SH3"/>
    <property type="match status" value="1"/>
</dbReference>
<organism evidence="10 11">
    <name type="scientific">Acipenser ruthenus</name>
    <name type="common">Sterlet sturgeon</name>
    <dbReference type="NCBI Taxonomy" id="7906"/>
    <lineage>
        <taxon>Eukaryota</taxon>
        <taxon>Metazoa</taxon>
        <taxon>Chordata</taxon>
        <taxon>Craniata</taxon>
        <taxon>Vertebrata</taxon>
        <taxon>Euteleostomi</taxon>
        <taxon>Actinopterygii</taxon>
        <taxon>Chondrostei</taxon>
        <taxon>Acipenseriformes</taxon>
        <taxon>Acipenseridae</taxon>
        <taxon>Acipenser</taxon>
    </lineage>
</organism>
<accession>A0A444U9S4</accession>
<dbReference type="InterPro" id="IPR032466">
    <property type="entry name" value="Metal_Hydrolase"/>
</dbReference>
<dbReference type="Pfam" id="PF01979">
    <property type="entry name" value="Amidohydro_1"/>
    <property type="match status" value="1"/>
</dbReference>
<dbReference type="SUPFAM" id="SSF51338">
    <property type="entry name" value="Composite domain of metallo-dependent hydrolases"/>
    <property type="match status" value="2"/>
</dbReference>
<feature type="coiled-coil region" evidence="6">
    <location>
        <begin position="315"/>
        <end position="392"/>
    </location>
</feature>
<dbReference type="FunFam" id="2.30.40.10:FF:000021">
    <property type="entry name" value="Dihydropyrimidinase-related protein 2"/>
    <property type="match status" value="1"/>
</dbReference>
<comment type="subcellular location">
    <subcellularLocation>
        <location evidence="1">Cytoplasm</location>
    </subcellularLocation>
</comment>
<evidence type="ECO:0000259" key="9">
    <source>
        <dbReference type="PROSITE" id="PS50853"/>
    </source>
</evidence>
<dbReference type="InterPro" id="IPR050378">
    <property type="entry name" value="Metallo-dep_Hydrolases_sf"/>
</dbReference>
<dbReference type="SUPFAM" id="SSF50044">
    <property type="entry name" value="SH3-domain"/>
    <property type="match status" value="2"/>
</dbReference>
<evidence type="ECO:0000313" key="10">
    <source>
        <dbReference type="EMBL" id="RXM31901.1"/>
    </source>
</evidence>
<feature type="region of interest" description="Disordered" evidence="7">
    <location>
        <begin position="71"/>
        <end position="92"/>
    </location>
</feature>
<dbReference type="InterPro" id="IPR001452">
    <property type="entry name" value="SH3_domain"/>
</dbReference>
<dbReference type="InterPro" id="IPR011059">
    <property type="entry name" value="Metal-dep_hydrolase_composite"/>
</dbReference>
<evidence type="ECO:0000256" key="6">
    <source>
        <dbReference type="SAM" id="Coils"/>
    </source>
</evidence>
<dbReference type="GO" id="GO:0005829">
    <property type="term" value="C:cytosol"/>
    <property type="evidence" value="ECO:0007669"/>
    <property type="project" value="TreeGrafter"/>
</dbReference>
<dbReference type="InterPro" id="IPR032771">
    <property type="entry name" value="DUF4527"/>
</dbReference>
<comment type="similarity">
    <text evidence="2">Belongs to the metallo-dependent hydrolases superfamily. Hydantoinase/dihydropyrimidinase family.</text>
</comment>
<dbReference type="InterPro" id="IPR003961">
    <property type="entry name" value="FN3_dom"/>
</dbReference>
<feature type="coiled-coil region" evidence="6">
    <location>
        <begin position="461"/>
        <end position="729"/>
    </location>
</feature>
<dbReference type="SUPFAM" id="SSF51556">
    <property type="entry name" value="Metallo-dependent hydrolases"/>
    <property type="match status" value="1"/>
</dbReference>
<evidence type="ECO:0000256" key="7">
    <source>
        <dbReference type="SAM" id="MobiDB-lite"/>
    </source>
</evidence>
<dbReference type="InterPro" id="IPR011778">
    <property type="entry name" value="Hydantoinase/dihydroPyrase"/>
</dbReference>
<feature type="domain" description="SH3" evidence="8">
    <location>
        <begin position="1280"/>
        <end position="1347"/>
    </location>
</feature>
<feature type="region of interest" description="Disordered" evidence="7">
    <location>
        <begin position="987"/>
        <end position="1078"/>
    </location>
</feature>
<dbReference type="Gene3D" id="3.20.20.140">
    <property type="entry name" value="Metal-dependent hydrolases"/>
    <property type="match status" value="2"/>
</dbReference>
<dbReference type="InterPro" id="IPR036116">
    <property type="entry name" value="FN3_sf"/>
</dbReference>
<dbReference type="InterPro" id="IPR013783">
    <property type="entry name" value="Ig-like_fold"/>
</dbReference>
<dbReference type="SMART" id="SM00326">
    <property type="entry name" value="SH3"/>
    <property type="match status" value="2"/>
</dbReference>
<keyword evidence="4" id="KW-0963">Cytoplasm</keyword>